<reference evidence="1" key="1">
    <citation type="submission" date="2020-08" db="EMBL/GenBank/DDBJ databases">
        <title>Multicomponent nature underlies the extraordinary mechanical properties of spider dragline silk.</title>
        <authorList>
            <person name="Kono N."/>
            <person name="Nakamura H."/>
            <person name="Mori M."/>
            <person name="Yoshida Y."/>
            <person name="Ohtoshi R."/>
            <person name="Malay A.D."/>
            <person name="Moran D.A.P."/>
            <person name="Tomita M."/>
            <person name="Numata K."/>
            <person name="Arakawa K."/>
        </authorList>
    </citation>
    <scope>NUCLEOTIDE SEQUENCE</scope>
</reference>
<accession>A0A8X6UT94</accession>
<keyword evidence="2" id="KW-1185">Reference proteome</keyword>
<dbReference type="Proteomes" id="UP000887013">
    <property type="component" value="Unassembled WGS sequence"/>
</dbReference>
<evidence type="ECO:0000313" key="2">
    <source>
        <dbReference type="Proteomes" id="UP000887013"/>
    </source>
</evidence>
<protein>
    <submittedName>
        <fullName evidence="1">Uncharacterized protein</fullName>
    </submittedName>
</protein>
<organism evidence="1 2">
    <name type="scientific">Nephila pilipes</name>
    <name type="common">Giant wood spider</name>
    <name type="synonym">Nephila maculata</name>
    <dbReference type="NCBI Taxonomy" id="299642"/>
    <lineage>
        <taxon>Eukaryota</taxon>
        <taxon>Metazoa</taxon>
        <taxon>Ecdysozoa</taxon>
        <taxon>Arthropoda</taxon>
        <taxon>Chelicerata</taxon>
        <taxon>Arachnida</taxon>
        <taxon>Araneae</taxon>
        <taxon>Araneomorphae</taxon>
        <taxon>Entelegynae</taxon>
        <taxon>Araneoidea</taxon>
        <taxon>Nephilidae</taxon>
        <taxon>Nephila</taxon>
    </lineage>
</organism>
<gene>
    <name evidence="1" type="ORF">NPIL_99101</name>
</gene>
<proteinExistence type="predicted"/>
<comment type="caution">
    <text evidence="1">The sequence shown here is derived from an EMBL/GenBank/DDBJ whole genome shotgun (WGS) entry which is preliminary data.</text>
</comment>
<dbReference type="EMBL" id="BMAW01132882">
    <property type="protein sequence ID" value="GFU45938.1"/>
    <property type="molecule type" value="Genomic_DNA"/>
</dbReference>
<dbReference type="AlphaFoldDB" id="A0A8X6UT94"/>
<sequence>MCRATIEGDCITQRIPPLIPCIFITGSASSTTETERRAQKVGLSDLQSFTTMVSTAPDKAHQESEMKFWNKFFFRGTLLNGFIVLSPGPLTTAIGPRNVFCNFNASGPRLIYQRMSSTTEGNRL</sequence>
<name>A0A8X6UT94_NEPPI</name>
<evidence type="ECO:0000313" key="1">
    <source>
        <dbReference type="EMBL" id="GFU45938.1"/>
    </source>
</evidence>